<comment type="caution">
    <text evidence="11">The sequence shown here is derived from an EMBL/GenBank/DDBJ whole genome shotgun (WGS) entry which is preliminary data.</text>
</comment>
<dbReference type="InterPro" id="IPR018076">
    <property type="entry name" value="T2SS_GspF_dom"/>
</dbReference>
<dbReference type="Gene3D" id="1.20.81.30">
    <property type="entry name" value="Type II secretion system (T2SS), domain F"/>
    <property type="match status" value="2"/>
</dbReference>
<evidence type="ECO:0000256" key="7">
    <source>
        <dbReference type="ARBA" id="ARBA00023136"/>
    </source>
</evidence>
<keyword evidence="3 8" id="KW-0813">Transport</keyword>
<dbReference type="RefSeq" id="WP_154576799.1">
    <property type="nucleotide sequence ID" value="NZ_VUMO01000012.1"/>
</dbReference>
<dbReference type="GO" id="GO:0005886">
    <property type="term" value="C:plasma membrane"/>
    <property type="evidence" value="ECO:0007669"/>
    <property type="project" value="UniProtKB-SubCell"/>
</dbReference>
<feature type="domain" description="Type II secretion system protein GspF" evidence="10">
    <location>
        <begin position="232"/>
        <end position="351"/>
    </location>
</feature>
<keyword evidence="7 9" id="KW-0472">Membrane</keyword>
<dbReference type="PROSITE" id="PS00874">
    <property type="entry name" value="T2SP_F"/>
    <property type="match status" value="1"/>
</dbReference>
<dbReference type="Proteomes" id="UP000461754">
    <property type="component" value="Unassembled WGS sequence"/>
</dbReference>
<evidence type="ECO:0000256" key="8">
    <source>
        <dbReference type="RuleBase" id="RU003923"/>
    </source>
</evidence>
<dbReference type="EMBL" id="VUMO01000012">
    <property type="protein sequence ID" value="MSS20426.1"/>
    <property type="molecule type" value="Genomic_DNA"/>
</dbReference>
<name>A0A7X2TBC9_9FIRM</name>
<sequence length="365" mass="39710">MKTSVFTSERRSSKGRHRTLNDEELAAFCGELAVLMSSGLDLIESLKTFTGGKTRRVFQTGVSAIIYAVERGAPLSAAMGDSAIGLPELVIETLRVGETSGQLVPILEQLEAHYDRRSCQKNKLIQIMIYPAIVLVMTLAVTRYLVNRVLPSLINTLSELNLSMTAGTRMLISLNGAMANVLLAAAVVFAVIGILHKVLPEGWGLRVRLDHLLLETPVFGQMRRLENWAAYLDMLVLALNSGVDLITALTVSARPVANAYFKVQLSRLSEMAGRGVGLAEGFAQTGLLDEGGERLIKVGEKSGALLPMLKKAGTRYRKQYDRRFARMSSVMEPALIVIVGVLVGCVVVSFISLLYTIYGGYAAMM</sequence>
<evidence type="ECO:0000256" key="6">
    <source>
        <dbReference type="ARBA" id="ARBA00022989"/>
    </source>
</evidence>
<dbReference type="Pfam" id="PF00482">
    <property type="entry name" value="T2SSF"/>
    <property type="match status" value="2"/>
</dbReference>
<feature type="domain" description="Type II secretion system protein GspF" evidence="10">
    <location>
        <begin position="28"/>
        <end position="142"/>
    </location>
</feature>
<evidence type="ECO:0000256" key="2">
    <source>
        <dbReference type="ARBA" id="ARBA00005745"/>
    </source>
</evidence>
<evidence type="ECO:0000256" key="9">
    <source>
        <dbReference type="SAM" id="Phobius"/>
    </source>
</evidence>
<proteinExistence type="inferred from homology"/>
<protein>
    <submittedName>
        <fullName evidence="11">Type II secretion system F family protein</fullName>
    </submittedName>
</protein>
<keyword evidence="12" id="KW-1185">Reference proteome</keyword>
<evidence type="ECO:0000259" key="10">
    <source>
        <dbReference type="Pfam" id="PF00482"/>
    </source>
</evidence>
<dbReference type="PRINTS" id="PR00812">
    <property type="entry name" value="BCTERIALGSPF"/>
</dbReference>
<reference evidence="11 12" key="1">
    <citation type="submission" date="2019-08" db="EMBL/GenBank/DDBJ databases">
        <title>In-depth cultivation of the pig gut microbiome towards novel bacterial diversity and tailored functional studies.</title>
        <authorList>
            <person name="Wylensek D."/>
            <person name="Hitch T.C.A."/>
            <person name="Clavel T."/>
        </authorList>
    </citation>
    <scope>NUCLEOTIDE SEQUENCE [LARGE SCALE GENOMIC DNA]</scope>
    <source>
        <strain evidence="11 12">RF-744-FAT-4</strain>
    </source>
</reference>
<keyword evidence="5 8" id="KW-0812">Transmembrane</keyword>
<accession>A0A7X2TBC9</accession>
<gene>
    <name evidence="11" type="ORF">FYJ52_08455</name>
</gene>
<evidence type="ECO:0000256" key="4">
    <source>
        <dbReference type="ARBA" id="ARBA00022475"/>
    </source>
</evidence>
<dbReference type="PANTHER" id="PTHR30012:SF0">
    <property type="entry name" value="TYPE II SECRETION SYSTEM PROTEIN F-RELATED"/>
    <property type="match status" value="1"/>
</dbReference>
<organism evidence="11 12">
    <name type="scientific">Pseudoramibacter porci</name>
    <dbReference type="NCBI Taxonomy" id="2606631"/>
    <lineage>
        <taxon>Bacteria</taxon>
        <taxon>Bacillati</taxon>
        <taxon>Bacillota</taxon>
        <taxon>Clostridia</taxon>
        <taxon>Eubacteriales</taxon>
        <taxon>Eubacteriaceae</taxon>
        <taxon>Pseudoramibacter</taxon>
    </lineage>
</organism>
<feature type="transmembrane region" description="Helical" evidence="9">
    <location>
        <begin position="334"/>
        <end position="358"/>
    </location>
</feature>
<feature type="transmembrane region" description="Helical" evidence="9">
    <location>
        <begin position="177"/>
        <end position="199"/>
    </location>
</feature>
<dbReference type="InterPro" id="IPR001992">
    <property type="entry name" value="T2SS_GspF/T4SS_PilC_CS"/>
</dbReference>
<evidence type="ECO:0000313" key="11">
    <source>
        <dbReference type="EMBL" id="MSS20426.1"/>
    </source>
</evidence>
<comment type="similarity">
    <text evidence="2 8">Belongs to the GSP F family.</text>
</comment>
<keyword evidence="4" id="KW-1003">Cell membrane</keyword>
<feature type="transmembrane region" description="Helical" evidence="9">
    <location>
        <begin position="124"/>
        <end position="146"/>
    </location>
</feature>
<dbReference type="InterPro" id="IPR042094">
    <property type="entry name" value="T2SS_GspF_sf"/>
</dbReference>
<evidence type="ECO:0000256" key="1">
    <source>
        <dbReference type="ARBA" id="ARBA00004651"/>
    </source>
</evidence>
<dbReference type="InterPro" id="IPR003004">
    <property type="entry name" value="GspF/PilC"/>
</dbReference>
<evidence type="ECO:0000256" key="3">
    <source>
        <dbReference type="ARBA" id="ARBA00022448"/>
    </source>
</evidence>
<dbReference type="AlphaFoldDB" id="A0A7X2TBC9"/>
<dbReference type="GO" id="GO:0009306">
    <property type="term" value="P:protein secretion"/>
    <property type="evidence" value="ECO:0007669"/>
    <property type="project" value="InterPro"/>
</dbReference>
<dbReference type="PANTHER" id="PTHR30012">
    <property type="entry name" value="GENERAL SECRETION PATHWAY PROTEIN"/>
    <property type="match status" value="1"/>
</dbReference>
<evidence type="ECO:0000256" key="5">
    <source>
        <dbReference type="ARBA" id="ARBA00022692"/>
    </source>
</evidence>
<comment type="subcellular location">
    <subcellularLocation>
        <location evidence="1 8">Cell membrane</location>
        <topology evidence="1 8">Multi-pass membrane protein</topology>
    </subcellularLocation>
</comment>
<evidence type="ECO:0000313" key="12">
    <source>
        <dbReference type="Proteomes" id="UP000461754"/>
    </source>
</evidence>
<keyword evidence="6 9" id="KW-1133">Transmembrane helix</keyword>